<sequence length="98" mass="10698">MECCVALLLHPLFHASLAFGGPGRRLPSQWRLAGLSSLLIHPAFHPCVRDARPLTCLASLVSLSVNAWSGSQRRLVSLHERWTSSSHSLAVYIVDGDP</sequence>
<feature type="chain" id="PRO_5007856484" description="Secreted protein" evidence="1">
    <location>
        <begin position="19"/>
        <end position="98"/>
    </location>
</feature>
<reference evidence="2 3" key="1">
    <citation type="journal article" date="2016" name="Mol. Biol. Evol.">
        <title>Comparative Genomics of Early-Diverging Mushroom-Forming Fungi Provides Insights into the Origins of Lignocellulose Decay Capabilities.</title>
        <authorList>
            <person name="Nagy L.G."/>
            <person name="Riley R."/>
            <person name="Tritt A."/>
            <person name="Adam C."/>
            <person name="Daum C."/>
            <person name="Floudas D."/>
            <person name="Sun H."/>
            <person name="Yadav J.S."/>
            <person name="Pangilinan J."/>
            <person name="Larsson K.H."/>
            <person name="Matsuura K."/>
            <person name="Barry K."/>
            <person name="Labutti K."/>
            <person name="Kuo R."/>
            <person name="Ohm R.A."/>
            <person name="Bhattacharya S.S."/>
            <person name="Shirouzu T."/>
            <person name="Yoshinaga Y."/>
            <person name="Martin F.M."/>
            <person name="Grigoriev I.V."/>
            <person name="Hibbett D.S."/>
        </authorList>
    </citation>
    <scope>NUCLEOTIDE SEQUENCE [LARGE SCALE GENOMIC DNA]</scope>
    <source>
        <strain evidence="2 3">HHB12733</strain>
    </source>
</reference>
<proteinExistence type="predicted"/>
<organism evidence="2 3">
    <name type="scientific">Calocera cornea HHB12733</name>
    <dbReference type="NCBI Taxonomy" id="1353952"/>
    <lineage>
        <taxon>Eukaryota</taxon>
        <taxon>Fungi</taxon>
        <taxon>Dikarya</taxon>
        <taxon>Basidiomycota</taxon>
        <taxon>Agaricomycotina</taxon>
        <taxon>Dacrymycetes</taxon>
        <taxon>Dacrymycetales</taxon>
        <taxon>Dacrymycetaceae</taxon>
        <taxon>Calocera</taxon>
    </lineage>
</organism>
<gene>
    <name evidence="2" type="ORF">CALCODRAFT_502174</name>
</gene>
<evidence type="ECO:0008006" key="4">
    <source>
        <dbReference type="Google" id="ProtNLM"/>
    </source>
</evidence>
<evidence type="ECO:0000313" key="3">
    <source>
        <dbReference type="Proteomes" id="UP000076842"/>
    </source>
</evidence>
<protein>
    <recommendedName>
        <fullName evidence="4">Secreted protein</fullName>
    </recommendedName>
</protein>
<keyword evidence="3" id="KW-1185">Reference proteome</keyword>
<feature type="signal peptide" evidence="1">
    <location>
        <begin position="1"/>
        <end position="18"/>
    </location>
</feature>
<accession>A0A165DD30</accession>
<dbReference type="EMBL" id="KV424063">
    <property type="protein sequence ID" value="KZT52547.1"/>
    <property type="molecule type" value="Genomic_DNA"/>
</dbReference>
<keyword evidence="1" id="KW-0732">Signal</keyword>
<name>A0A165DD30_9BASI</name>
<dbReference type="Proteomes" id="UP000076842">
    <property type="component" value="Unassembled WGS sequence"/>
</dbReference>
<dbReference type="AlphaFoldDB" id="A0A165DD30"/>
<dbReference type="InParanoid" id="A0A165DD30"/>
<evidence type="ECO:0000256" key="1">
    <source>
        <dbReference type="SAM" id="SignalP"/>
    </source>
</evidence>
<evidence type="ECO:0000313" key="2">
    <source>
        <dbReference type="EMBL" id="KZT52547.1"/>
    </source>
</evidence>